<protein>
    <recommendedName>
        <fullName evidence="1">Factor of DNA methylation 1-5/IDN2 domain-containing protein</fullName>
    </recommendedName>
</protein>
<accession>A0A8S9MZ16</accession>
<dbReference type="Proteomes" id="UP000712600">
    <property type="component" value="Unassembled WGS sequence"/>
</dbReference>
<sequence>MKDGYGKEVHNEVVRTIMEIVEHNANVGYVTLELWNFEEKRNATMEEATNVMLKIWKDVVAMKNEPKRLDCEQLKIQLK</sequence>
<dbReference type="PANTHER" id="PTHR21596:SF54">
    <property type="entry name" value="TRANSCRIPTION REGULATOR-LIKE"/>
    <property type="match status" value="1"/>
</dbReference>
<dbReference type="InterPro" id="IPR005379">
    <property type="entry name" value="FDM1-5/IDN2_XH"/>
</dbReference>
<feature type="domain" description="Factor of DNA methylation 1-5/IDN2" evidence="1">
    <location>
        <begin position="1"/>
        <end position="58"/>
    </location>
</feature>
<reference evidence="2" key="1">
    <citation type="submission" date="2019-12" db="EMBL/GenBank/DDBJ databases">
        <title>Genome sequencing and annotation of Brassica cretica.</title>
        <authorList>
            <person name="Studholme D.J."/>
            <person name="Sarris P."/>
        </authorList>
    </citation>
    <scope>NUCLEOTIDE SEQUENCE</scope>
    <source>
        <strain evidence="2">PFS-109/04</strain>
        <tissue evidence="2">Leaf</tissue>
    </source>
</reference>
<evidence type="ECO:0000313" key="2">
    <source>
        <dbReference type="EMBL" id="KAF3488406.1"/>
    </source>
</evidence>
<dbReference type="GO" id="GO:0080188">
    <property type="term" value="P:gene silencing by siRNA-directed DNA methylation"/>
    <property type="evidence" value="ECO:0007669"/>
    <property type="project" value="InterPro"/>
</dbReference>
<proteinExistence type="predicted"/>
<dbReference type="InterPro" id="IPR045177">
    <property type="entry name" value="FDM1-5/IDN2"/>
</dbReference>
<dbReference type="EMBL" id="QGKX02002183">
    <property type="protein sequence ID" value="KAF3488406.1"/>
    <property type="molecule type" value="Genomic_DNA"/>
</dbReference>
<dbReference type="Pfam" id="PF03469">
    <property type="entry name" value="XH"/>
    <property type="match status" value="1"/>
</dbReference>
<dbReference type="AlphaFoldDB" id="A0A8S9MZ16"/>
<name>A0A8S9MZ16_BRACR</name>
<organism evidence="2 3">
    <name type="scientific">Brassica cretica</name>
    <name type="common">Mustard</name>
    <dbReference type="NCBI Taxonomy" id="69181"/>
    <lineage>
        <taxon>Eukaryota</taxon>
        <taxon>Viridiplantae</taxon>
        <taxon>Streptophyta</taxon>
        <taxon>Embryophyta</taxon>
        <taxon>Tracheophyta</taxon>
        <taxon>Spermatophyta</taxon>
        <taxon>Magnoliopsida</taxon>
        <taxon>eudicotyledons</taxon>
        <taxon>Gunneridae</taxon>
        <taxon>Pentapetalae</taxon>
        <taxon>rosids</taxon>
        <taxon>malvids</taxon>
        <taxon>Brassicales</taxon>
        <taxon>Brassicaceae</taxon>
        <taxon>Brassiceae</taxon>
        <taxon>Brassica</taxon>
    </lineage>
</organism>
<gene>
    <name evidence="2" type="ORF">F2Q69_00055175</name>
</gene>
<evidence type="ECO:0000313" key="3">
    <source>
        <dbReference type="Proteomes" id="UP000712600"/>
    </source>
</evidence>
<dbReference type="PANTHER" id="PTHR21596">
    <property type="entry name" value="RIBONUCLEASE P SUBUNIT P38"/>
    <property type="match status" value="1"/>
</dbReference>
<comment type="caution">
    <text evidence="2">The sequence shown here is derived from an EMBL/GenBank/DDBJ whole genome shotgun (WGS) entry which is preliminary data.</text>
</comment>
<evidence type="ECO:0000259" key="1">
    <source>
        <dbReference type="Pfam" id="PF03469"/>
    </source>
</evidence>